<keyword evidence="4" id="KW-1185">Reference proteome</keyword>
<dbReference type="AlphaFoldDB" id="A0A423WA23"/>
<proteinExistence type="predicted"/>
<dbReference type="SUPFAM" id="SSF54593">
    <property type="entry name" value="Glyoxalase/Bleomycin resistance protein/Dihydroxybiphenyl dioxygenase"/>
    <property type="match status" value="1"/>
</dbReference>
<evidence type="ECO:0000256" key="1">
    <source>
        <dbReference type="SAM" id="MobiDB-lite"/>
    </source>
</evidence>
<keyword evidence="2" id="KW-0812">Transmembrane</keyword>
<evidence type="ECO:0000256" key="2">
    <source>
        <dbReference type="SAM" id="Phobius"/>
    </source>
</evidence>
<evidence type="ECO:0000313" key="4">
    <source>
        <dbReference type="Proteomes" id="UP000284375"/>
    </source>
</evidence>
<feature type="transmembrane region" description="Helical" evidence="2">
    <location>
        <begin position="93"/>
        <end position="116"/>
    </location>
</feature>
<sequence length="596" mass="64613">MKMVSNRDQAKFDRAQWQLKVIVPCWMTQISLFIIIVGVSSYLLANAMKDNEEERGTAIAWECITIGVAVISIFCTAYEIFKTVAEALTPRDVMISSLIKITGTILSMIMTGVMSGTTMWKWSIGSQVAHGLSIICILIMASYGALKWRVLAQYDDYHHPANVKPFGFKSDLKNKTLHSRNLSDEDWDVERQADWVVGDEPLGNTVNISSSAPMAASPEPAPTGTRARGSSFLKMGGRLDFSISRDVKTVNENGSHSRSNSASALMNMDTSYESQTQIPTTTATTNIEPTSPPPAAAASASSPPPTGRQRSASYISVTGTGVDRRASYNHTRDTSFDDLGSAIGPRLLSQQQSHNSNLKNDVDDALGAEFGWGSASRTVRNSLGRAPSDGSETGVVLGSVPERREDDDGNDEFEAAGAGGEDRRRREVEEASRALLGGGMQDEEGEGLGTSVVPAVLRPAAAGGRPRGVSETIEFVVTPPPRTSTESRRDLDVKCARATHDFLRDVFPVPASEGRIFLLPPPGGQDSQDQGGDAVFVLPYLAVLVDNVRQVRDRLGRRGVRCREVVAGEEDGLEWVEFSDPDGYRWRVARLVWGGV</sequence>
<organism evidence="3 4">
    <name type="scientific">Cytospora chrysosperma</name>
    <name type="common">Cytospora canker fungus</name>
    <name type="synonym">Sphaeria chrysosperma</name>
    <dbReference type="NCBI Taxonomy" id="252740"/>
    <lineage>
        <taxon>Eukaryota</taxon>
        <taxon>Fungi</taxon>
        <taxon>Dikarya</taxon>
        <taxon>Ascomycota</taxon>
        <taxon>Pezizomycotina</taxon>
        <taxon>Sordariomycetes</taxon>
        <taxon>Sordariomycetidae</taxon>
        <taxon>Diaporthales</taxon>
        <taxon>Cytosporaceae</taxon>
        <taxon>Cytospora</taxon>
    </lineage>
</organism>
<dbReference type="Proteomes" id="UP000284375">
    <property type="component" value="Unassembled WGS sequence"/>
</dbReference>
<comment type="caution">
    <text evidence="3">The sequence shown here is derived from an EMBL/GenBank/DDBJ whole genome shotgun (WGS) entry which is preliminary data.</text>
</comment>
<dbReference type="EMBL" id="LJZO01000009">
    <property type="protein sequence ID" value="ROW00197.1"/>
    <property type="molecule type" value="Genomic_DNA"/>
</dbReference>
<dbReference type="OrthoDB" id="5211263at2759"/>
<feature type="compositionally biased region" description="Basic and acidic residues" evidence="1">
    <location>
        <begin position="420"/>
        <end position="432"/>
    </location>
</feature>
<keyword evidence="2" id="KW-0472">Membrane</keyword>
<evidence type="ECO:0000313" key="3">
    <source>
        <dbReference type="EMBL" id="ROW00197.1"/>
    </source>
</evidence>
<accession>A0A423WA23</accession>
<feature type="transmembrane region" description="Helical" evidence="2">
    <location>
        <begin position="59"/>
        <end position="81"/>
    </location>
</feature>
<feature type="region of interest" description="Disordered" evidence="1">
    <location>
        <begin position="381"/>
        <end position="447"/>
    </location>
</feature>
<feature type="region of interest" description="Disordered" evidence="1">
    <location>
        <begin position="200"/>
        <end position="231"/>
    </location>
</feature>
<feature type="region of interest" description="Disordered" evidence="1">
    <location>
        <begin position="270"/>
        <end position="315"/>
    </location>
</feature>
<name>A0A423WA23_CYTCH</name>
<dbReference type="InterPro" id="IPR029068">
    <property type="entry name" value="Glyas_Bleomycin-R_OHBP_Dase"/>
</dbReference>
<dbReference type="CDD" id="cd06587">
    <property type="entry name" value="VOC"/>
    <property type="match status" value="1"/>
</dbReference>
<feature type="compositionally biased region" description="Low complexity" evidence="1">
    <location>
        <begin position="209"/>
        <end position="218"/>
    </location>
</feature>
<evidence type="ECO:0008006" key="5">
    <source>
        <dbReference type="Google" id="ProtNLM"/>
    </source>
</evidence>
<feature type="transmembrane region" description="Helical" evidence="2">
    <location>
        <begin position="21"/>
        <end position="44"/>
    </location>
</feature>
<protein>
    <recommendedName>
        <fullName evidence="5">VOC domain-containing protein</fullName>
    </recommendedName>
</protein>
<feature type="transmembrane region" description="Helical" evidence="2">
    <location>
        <begin position="128"/>
        <end position="146"/>
    </location>
</feature>
<dbReference type="Gene3D" id="3.10.180.10">
    <property type="entry name" value="2,3-Dihydroxybiphenyl 1,2-Dioxygenase, domain 1"/>
    <property type="match status" value="1"/>
</dbReference>
<reference evidence="3 4" key="1">
    <citation type="submission" date="2015-09" db="EMBL/GenBank/DDBJ databases">
        <title>Host preference determinants of Valsa canker pathogens revealed by comparative genomics.</title>
        <authorList>
            <person name="Yin Z."/>
            <person name="Huang L."/>
        </authorList>
    </citation>
    <scope>NUCLEOTIDE SEQUENCE [LARGE SCALE GENOMIC DNA]</scope>
    <source>
        <strain evidence="3 4">YSFL</strain>
    </source>
</reference>
<keyword evidence="2" id="KW-1133">Transmembrane helix</keyword>
<gene>
    <name evidence="3" type="ORF">VSDG_03526</name>
</gene>
<feature type="compositionally biased region" description="Low complexity" evidence="1">
    <location>
        <begin position="273"/>
        <end position="289"/>
    </location>
</feature>